<proteinExistence type="predicted"/>
<evidence type="ECO:0000313" key="2">
    <source>
        <dbReference type="Proteomes" id="UP001282474"/>
    </source>
</evidence>
<sequence length="73" mass="8472">MDHSTTLGMCLLHADYHPMEQDCWSRTMDFYFEHPDLTDAERRDRYALEVEQAMLDAHIRSHALAASCFVPTA</sequence>
<reference evidence="1 2" key="1">
    <citation type="journal article" date="2023" name="Microb. Genom.">
        <title>Mesoterricola silvestris gen. nov., sp. nov., Mesoterricola sediminis sp. nov., Geothrix oryzae sp. nov., Geothrix edaphica sp. nov., Geothrix rubra sp. nov., and Geothrix limicola sp. nov., six novel members of Acidobacteriota isolated from soils.</title>
        <authorList>
            <person name="Weisberg A.J."/>
            <person name="Pearce E."/>
            <person name="Kramer C.G."/>
            <person name="Chang J.H."/>
            <person name="Clarke C.R."/>
        </authorList>
    </citation>
    <scope>NUCLEOTIDE SEQUENCE [LARGE SCALE GENOMIC DNA]</scope>
    <source>
        <strain evidence="1 2">NE20-4-1</strain>
    </source>
</reference>
<protein>
    <submittedName>
        <fullName evidence="1">Uncharacterized protein</fullName>
    </submittedName>
</protein>
<dbReference type="Proteomes" id="UP001282474">
    <property type="component" value="Unassembled WGS sequence"/>
</dbReference>
<dbReference type="RefSeq" id="WP_193382909.1">
    <property type="nucleotide sequence ID" value="NZ_JABXWI010000031.1"/>
</dbReference>
<keyword evidence="2" id="KW-1185">Reference proteome</keyword>
<name>A0ABU4MZR1_9ACTN</name>
<gene>
    <name evidence="1" type="ORF">PV383_36300</name>
</gene>
<comment type="caution">
    <text evidence="1">The sequence shown here is derived from an EMBL/GenBank/DDBJ whole genome shotgun (WGS) entry which is preliminary data.</text>
</comment>
<accession>A0ABU4MZR1</accession>
<dbReference type="EMBL" id="JARAWJ010000039">
    <property type="protein sequence ID" value="MDX3042607.1"/>
    <property type="molecule type" value="Genomic_DNA"/>
</dbReference>
<organism evidence="1 2">
    <name type="scientific">Streptomyces caniscabiei</name>
    <dbReference type="NCBI Taxonomy" id="2746961"/>
    <lineage>
        <taxon>Bacteria</taxon>
        <taxon>Bacillati</taxon>
        <taxon>Actinomycetota</taxon>
        <taxon>Actinomycetes</taxon>
        <taxon>Kitasatosporales</taxon>
        <taxon>Streptomycetaceae</taxon>
        <taxon>Streptomyces</taxon>
    </lineage>
</organism>
<evidence type="ECO:0000313" key="1">
    <source>
        <dbReference type="EMBL" id="MDX3042607.1"/>
    </source>
</evidence>